<reference evidence="2" key="1">
    <citation type="journal article" date="2008" name="ISME J.">
        <title>Genomic patterns of recombination, clonal divergence and environment in marine microbial populations.</title>
        <authorList>
            <person name="Konstantinidis K.T."/>
            <person name="Delong E.F."/>
        </authorList>
    </citation>
    <scope>NUCLEOTIDE SEQUENCE</scope>
</reference>
<accession>B3T927</accession>
<protein>
    <submittedName>
        <fullName evidence="2">Putative HNH endonuclease</fullName>
    </submittedName>
</protein>
<proteinExistence type="predicted"/>
<gene>
    <name evidence="2" type="ORF">ALOHA_HF4000APKG6D3ctg6g3</name>
</gene>
<keyword evidence="2" id="KW-0378">Hydrolase</keyword>
<keyword evidence="2" id="KW-0540">Nuclease</keyword>
<organism evidence="2">
    <name type="scientific">uncultured marine crenarchaeote HF4000_APKG6D3</name>
    <dbReference type="NCBI Taxonomy" id="455596"/>
    <lineage>
        <taxon>Archaea</taxon>
        <taxon>Nitrososphaerota</taxon>
        <taxon>Nitrososphaeria</taxon>
        <taxon>Nitrosopumilales</taxon>
        <taxon>environmental samples</taxon>
    </lineage>
</organism>
<sequence>MNGRTREKKYCEVADIEGEYCHLCGALSTERQLVIHHKDNNNSNNDISNLTLLCRTCNYNTHPRMAERPVALCESSNAYPTALSVNRMKERGCRKYILEKMINNNSANYKRLIVSSAEFMNISPVTTKRYLDKMCSDEGILKRPAGVVQVKQNWEELVSLTDLEIMNEIKETNEQLKQANSGED</sequence>
<name>B3T927_9ARCH</name>
<keyword evidence="2" id="KW-0255">Endonuclease</keyword>
<dbReference type="SMART" id="SM00507">
    <property type="entry name" value="HNHc"/>
    <property type="match status" value="1"/>
</dbReference>
<evidence type="ECO:0000259" key="1">
    <source>
        <dbReference type="SMART" id="SM00507"/>
    </source>
</evidence>
<dbReference type="InterPro" id="IPR003615">
    <property type="entry name" value="HNH_nuc"/>
</dbReference>
<feature type="domain" description="HNH nuclease" evidence="1">
    <location>
        <begin position="8"/>
        <end position="59"/>
    </location>
</feature>
<dbReference type="EMBL" id="EU016643">
    <property type="protein sequence ID" value="ABZ09086.1"/>
    <property type="molecule type" value="Genomic_DNA"/>
</dbReference>
<dbReference type="GO" id="GO:0004519">
    <property type="term" value="F:endonuclease activity"/>
    <property type="evidence" value="ECO:0007669"/>
    <property type="project" value="UniProtKB-KW"/>
</dbReference>
<dbReference type="Gene3D" id="1.10.30.50">
    <property type="match status" value="1"/>
</dbReference>
<dbReference type="AlphaFoldDB" id="B3T927"/>
<evidence type="ECO:0000313" key="2">
    <source>
        <dbReference type="EMBL" id="ABZ09086.1"/>
    </source>
</evidence>